<name>A0A485K5F9_9STRA</name>
<dbReference type="SUPFAM" id="SSF140860">
    <property type="entry name" value="Pseudo ankyrin repeat-like"/>
    <property type="match status" value="1"/>
</dbReference>
<reference evidence="1" key="2">
    <citation type="submission" date="2019-06" db="EMBL/GenBank/DDBJ databases">
        <title>Genomics analysis of Aphanomyces spp. identifies a new class of oomycete effector associated with host adaptation.</title>
        <authorList>
            <person name="Gaulin E."/>
        </authorList>
    </citation>
    <scope>NUCLEOTIDE SEQUENCE</scope>
    <source>
        <strain evidence="1">CBS 578.67</strain>
    </source>
</reference>
<dbReference type="EMBL" id="CAADRA010000015">
    <property type="protein sequence ID" value="VFT77556.1"/>
    <property type="molecule type" value="Genomic_DNA"/>
</dbReference>
<protein>
    <submittedName>
        <fullName evidence="2">Aste57867_330 protein</fullName>
    </submittedName>
</protein>
<keyword evidence="3" id="KW-1185">Reference proteome</keyword>
<evidence type="ECO:0000313" key="3">
    <source>
        <dbReference type="Proteomes" id="UP000332933"/>
    </source>
</evidence>
<dbReference type="Proteomes" id="UP000332933">
    <property type="component" value="Unassembled WGS sequence"/>
</dbReference>
<dbReference type="InterPro" id="IPR052050">
    <property type="entry name" value="SecEffector_AnkRepeat"/>
</dbReference>
<gene>
    <name evidence="2" type="primary">Aste57867_330</name>
    <name evidence="1" type="ORF">As57867_000330</name>
    <name evidence="2" type="ORF">ASTE57867_330</name>
</gene>
<dbReference type="PANTHER" id="PTHR46586">
    <property type="entry name" value="ANKYRIN REPEAT-CONTAINING PROTEIN"/>
    <property type="match status" value="1"/>
</dbReference>
<dbReference type="AlphaFoldDB" id="A0A485K5F9"/>
<dbReference type="EMBL" id="VJMH01000015">
    <property type="protein sequence ID" value="KAF0720400.1"/>
    <property type="molecule type" value="Genomic_DNA"/>
</dbReference>
<proteinExistence type="predicted"/>
<evidence type="ECO:0000313" key="2">
    <source>
        <dbReference type="EMBL" id="VFT77556.1"/>
    </source>
</evidence>
<organism evidence="2 3">
    <name type="scientific">Aphanomyces stellatus</name>
    <dbReference type="NCBI Taxonomy" id="120398"/>
    <lineage>
        <taxon>Eukaryota</taxon>
        <taxon>Sar</taxon>
        <taxon>Stramenopiles</taxon>
        <taxon>Oomycota</taxon>
        <taxon>Saprolegniomycetes</taxon>
        <taxon>Saprolegniales</taxon>
        <taxon>Verrucalvaceae</taxon>
        <taxon>Aphanomyces</taxon>
    </lineage>
</organism>
<sequence length="248" mass="27716">MSSPQDRTTNDKHDTINSLIVAPPTTAEDASIEPAYPKRVRKVADAAIKTINQDLMGVIASYQNGIAEDMRTLADVVEVAVLHITCGDDDSIDIMDENLNRLHNALTQWLEIHGMVFIDAIWFDNRPLFEYCVAKFGPVSNFPGHLIDVAAYRDRLDLVKFLHEQGHTGCTSIAMAWAAANGNMAMLQYLERNRSEKSNCVIGVGRAMMNGMLTLQSIYKIAIWLTMVLYSKVRNVGGCNRKWSSQYC</sequence>
<dbReference type="PANTHER" id="PTHR46586:SF3">
    <property type="entry name" value="ANKYRIN REPEAT-CONTAINING PROTEIN"/>
    <property type="match status" value="1"/>
</dbReference>
<reference evidence="2 3" key="1">
    <citation type="submission" date="2019-03" db="EMBL/GenBank/DDBJ databases">
        <authorList>
            <person name="Gaulin E."/>
            <person name="Dumas B."/>
        </authorList>
    </citation>
    <scope>NUCLEOTIDE SEQUENCE [LARGE SCALE GENOMIC DNA]</scope>
    <source>
        <strain evidence="2">CBS 568.67</strain>
    </source>
</reference>
<evidence type="ECO:0000313" key="1">
    <source>
        <dbReference type="EMBL" id="KAF0720400.1"/>
    </source>
</evidence>
<accession>A0A485K5F9</accession>